<keyword evidence="1" id="KW-0233">DNA recombination</keyword>
<name>A0ABD6J991_9LACO</name>
<sequence>MDNNTSITNTTPPKGSHLSEKERAQIEILHKEGYSNRAIARKLNRNHQTINNEIKRGTTCQVRRQKSRKGKVYTYFSTIYSCDAGQARYNRNRLNSSRRGKYLLMKDFIKELDNLLLGRYDGFKYAPYGALKKLKPKFKDLDLPCDTTIYNWINTGITETNPIDLVKKPKLRPRKVKQATQKCCFGKSIDERPVEANLRSEIGHFEIDTIQGKKMATDKVILVLTDRKSHYNIVKVINSKTSQDVNKAILELKAEYGSKLFKTITADNGSEFSELNKVHSEVYYAHPYSPWQRGSNENNNGFLRRVITKGKAISSFPEEEIYYVNDIMNEYPRRIFNGLSAEEVFHTHYVLPSGPRVA</sequence>
<dbReference type="InterPro" id="IPR025246">
    <property type="entry name" value="IS30-like_HTH"/>
</dbReference>
<dbReference type="Gene3D" id="1.10.10.60">
    <property type="entry name" value="Homeodomain-like"/>
    <property type="match status" value="1"/>
</dbReference>
<dbReference type="Proteomes" id="UP000471300">
    <property type="component" value="Unassembled WGS sequence"/>
</dbReference>
<organism evidence="4 5">
    <name type="scientific">Ligilactobacillus salivarius</name>
    <dbReference type="NCBI Taxonomy" id="1624"/>
    <lineage>
        <taxon>Bacteria</taxon>
        <taxon>Bacillati</taxon>
        <taxon>Bacillota</taxon>
        <taxon>Bacilli</taxon>
        <taxon>Lactobacillales</taxon>
        <taxon>Lactobacillaceae</taxon>
        <taxon>Ligilactobacillus</taxon>
    </lineage>
</organism>
<dbReference type="InterPro" id="IPR001584">
    <property type="entry name" value="Integrase_cat-core"/>
</dbReference>
<proteinExistence type="predicted"/>
<dbReference type="InterPro" id="IPR053392">
    <property type="entry name" value="Transposase_IS30-like"/>
</dbReference>
<reference evidence="4 5" key="1">
    <citation type="journal article" date="2020" name="Food Funct.">
        <title>Screening of Lactobacillus salivarius strains from the feces of Chinese populations and the evaluation of their effects against intestinal inflammation in mice.</title>
        <authorList>
            <person name="Zhai Q."/>
            <person name="Shen X."/>
            <person name="Cen S."/>
            <person name="Zhang C."/>
            <person name="Tian F."/>
            <person name="Zhao J."/>
            <person name="Zhang H."/>
            <person name="Xue Y."/>
            <person name="Chen W."/>
        </authorList>
    </citation>
    <scope>NUCLEOTIDE SEQUENCE [LARGE SCALE GENOMIC DNA]</scope>
    <source>
        <strain evidence="4 5">FZJTZ28M4.scaf</strain>
    </source>
</reference>
<dbReference type="GO" id="GO:0006310">
    <property type="term" value="P:DNA recombination"/>
    <property type="evidence" value="ECO:0007669"/>
    <property type="project" value="UniProtKB-KW"/>
</dbReference>
<dbReference type="Pfam" id="PF13936">
    <property type="entry name" value="HTH_38"/>
    <property type="match status" value="1"/>
</dbReference>
<evidence type="ECO:0000313" key="5">
    <source>
        <dbReference type="Proteomes" id="UP000471300"/>
    </source>
</evidence>
<evidence type="ECO:0000256" key="2">
    <source>
        <dbReference type="SAM" id="MobiDB-lite"/>
    </source>
</evidence>
<dbReference type="EMBL" id="VSTU01000003">
    <property type="protein sequence ID" value="MYZ65978.1"/>
    <property type="molecule type" value="Genomic_DNA"/>
</dbReference>
<evidence type="ECO:0000256" key="1">
    <source>
        <dbReference type="ARBA" id="ARBA00023172"/>
    </source>
</evidence>
<dbReference type="InterPro" id="IPR051917">
    <property type="entry name" value="Transposase-Integrase"/>
</dbReference>
<feature type="region of interest" description="Disordered" evidence="2">
    <location>
        <begin position="1"/>
        <end position="20"/>
    </location>
</feature>
<dbReference type="PROSITE" id="PS50994">
    <property type="entry name" value="INTEGRASE"/>
    <property type="match status" value="1"/>
</dbReference>
<dbReference type="Gene3D" id="3.30.420.10">
    <property type="entry name" value="Ribonuclease H-like superfamily/Ribonuclease H"/>
    <property type="match status" value="1"/>
</dbReference>
<accession>A0ABD6J991</accession>
<dbReference type="SUPFAM" id="SSF53098">
    <property type="entry name" value="Ribonuclease H-like"/>
    <property type="match status" value="1"/>
</dbReference>
<dbReference type="AlphaFoldDB" id="A0ABD6J991"/>
<dbReference type="PANTHER" id="PTHR10948:SF23">
    <property type="entry name" value="TRANSPOSASE INSI FOR INSERTION SEQUENCE ELEMENT IS30A-RELATED"/>
    <property type="match status" value="1"/>
</dbReference>
<dbReference type="PANTHER" id="PTHR10948">
    <property type="entry name" value="TRANSPOSASE"/>
    <property type="match status" value="1"/>
</dbReference>
<feature type="domain" description="Integrase catalytic" evidence="3">
    <location>
        <begin position="189"/>
        <end position="349"/>
    </location>
</feature>
<dbReference type="InterPro" id="IPR013324">
    <property type="entry name" value="RNA_pol_sigma_r3/r4-like"/>
</dbReference>
<dbReference type="SUPFAM" id="SSF88659">
    <property type="entry name" value="Sigma3 and sigma4 domains of RNA polymerase sigma factors"/>
    <property type="match status" value="1"/>
</dbReference>
<evidence type="ECO:0000259" key="3">
    <source>
        <dbReference type="PROSITE" id="PS50994"/>
    </source>
</evidence>
<feature type="compositionally biased region" description="Polar residues" evidence="2">
    <location>
        <begin position="1"/>
        <end position="13"/>
    </location>
</feature>
<dbReference type="InterPro" id="IPR012337">
    <property type="entry name" value="RNaseH-like_sf"/>
</dbReference>
<evidence type="ECO:0000313" key="4">
    <source>
        <dbReference type="EMBL" id="MYZ65978.1"/>
    </source>
</evidence>
<dbReference type="NCBIfam" id="NF033563">
    <property type="entry name" value="transpos_IS30"/>
    <property type="match status" value="1"/>
</dbReference>
<comment type="caution">
    <text evidence="4">The sequence shown here is derived from an EMBL/GenBank/DDBJ whole genome shotgun (WGS) entry which is preliminary data.</text>
</comment>
<gene>
    <name evidence="4" type="ORF">FYL06_03265</name>
</gene>
<dbReference type="InterPro" id="IPR036397">
    <property type="entry name" value="RNaseH_sf"/>
</dbReference>
<protein>
    <submittedName>
        <fullName evidence="4">IS30 family transposase</fullName>
    </submittedName>
</protein>